<dbReference type="PANTHER" id="PTHR12223:SF43">
    <property type="entry name" value="LECTIN, MANNOSE-BINDING, 1"/>
    <property type="match status" value="1"/>
</dbReference>
<feature type="transmembrane region" description="Helical" evidence="9">
    <location>
        <begin position="465"/>
        <end position="487"/>
    </location>
</feature>
<sequence length="488" mass="54833">MWLVWFSSGHSPMLSTVVVQMCLPVWLLFLSLFSPCLLAQDVPAHQRFEYKYSFKGPHVTLPDGTIPFWETYGDAISGPDEVRLVSSLKHLKGSMWTTNNSSFPHWEVEMSIRISGHGRDGAEGLAFWYTREKGELGPVYGSADLWDGVAIIFDTFDHDSLGNNPAIVIVGNNGKLQYDHLRDGSSQALGTCVEHFRNTMRPFRVKITYYKRTLQIAVQTGFSPSKSAYVVCAKVPNMVIPSTGYFGISAATSVLADDHDVLSFMVYSLSATWEESPGAQIPKEERERFEKEYEEFQKEMEKNMEDFQKKNPVQDGNEFASDSQRELEMIILGQNRLLEETRILKNRLNMTLEEQTRHRGILSRSKVNETTTVSQEHVHSSLETVMNGMPDLLTMIKELKKDIKQLANDLSPSKGPASTTKGPTNAKEVKEDFNNIRKSLQSLVKSSASSRTSPCPSSNAQSSCLSSGVFLTFLFLQSVCTVALLFYR</sequence>
<comment type="caution">
    <text evidence="12">The sequence shown here is derived from an EMBL/GenBank/DDBJ whole genome shotgun (WGS) entry which is preliminary data.</text>
</comment>
<keyword evidence="6 9" id="KW-0472">Membrane</keyword>
<dbReference type="GO" id="GO:0000139">
    <property type="term" value="C:Golgi membrane"/>
    <property type="evidence" value="ECO:0007669"/>
    <property type="project" value="TreeGrafter"/>
</dbReference>
<comment type="subcellular location">
    <subcellularLocation>
        <location evidence="1">Endoplasmic reticulum-Golgi intermediate compartment membrane</location>
        <topology evidence="1">Single-pass type I membrane protein</topology>
    </subcellularLocation>
</comment>
<feature type="compositionally biased region" description="Polar residues" evidence="8">
    <location>
        <begin position="408"/>
        <end position="423"/>
    </location>
</feature>
<dbReference type="SUPFAM" id="SSF49899">
    <property type="entry name" value="Concanavalin A-like lectins/glucanases"/>
    <property type="match status" value="1"/>
</dbReference>
<dbReference type="Gene3D" id="2.60.120.200">
    <property type="match status" value="1"/>
</dbReference>
<dbReference type="Pfam" id="PF03388">
    <property type="entry name" value="Lectin_leg-like"/>
    <property type="match status" value="1"/>
</dbReference>
<evidence type="ECO:0000256" key="10">
    <source>
        <dbReference type="SAM" id="SignalP"/>
    </source>
</evidence>
<evidence type="ECO:0000256" key="9">
    <source>
        <dbReference type="SAM" id="Phobius"/>
    </source>
</evidence>
<evidence type="ECO:0000259" key="11">
    <source>
        <dbReference type="PROSITE" id="PS51328"/>
    </source>
</evidence>
<dbReference type="InterPro" id="IPR013320">
    <property type="entry name" value="ConA-like_dom_sf"/>
</dbReference>
<feature type="chain" id="PRO_5043686699" description="L-type lectin-like domain-containing protein" evidence="10">
    <location>
        <begin position="40"/>
        <end position="488"/>
    </location>
</feature>
<dbReference type="GO" id="GO:0006888">
    <property type="term" value="P:endoplasmic reticulum to Golgi vesicle-mediated transport"/>
    <property type="evidence" value="ECO:0007669"/>
    <property type="project" value="TreeGrafter"/>
</dbReference>
<evidence type="ECO:0000313" key="13">
    <source>
        <dbReference type="Proteomes" id="UP000824782"/>
    </source>
</evidence>
<dbReference type="PANTHER" id="PTHR12223">
    <property type="entry name" value="VESICULAR MANNOSE-BINDING LECTIN"/>
    <property type="match status" value="1"/>
</dbReference>
<dbReference type="FunFam" id="2.60.120.200:FF:000028">
    <property type="entry name" value="Blast:Protein ERGIC-53"/>
    <property type="match status" value="1"/>
</dbReference>
<evidence type="ECO:0000256" key="6">
    <source>
        <dbReference type="ARBA" id="ARBA00023136"/>
    </source>
</evidence>
<evidence type="ECO:0000256" key="1">
    <source>
        <dbReference type="ARBA" id="ARBA00004151"/>
    </source>
</evidence>
<evidence type="ECO:0000256" key="5">
    <source>
        <dbReference type="ARBA" id="ARBA00022989"/>
    </source>
</evidence>
<dbReference type="PROSITE" id="PS51328">
    <property type="entry name" value="L_LECTIN_LIKE"/>
    <property type="match status" value="1"/>
</dbReference>
<accession>A0AAV7BTT9</accession>
<feature type="signal peptide" evidence="10">
    <location>
        <begin position="1"/>
        <end position="39"/>
    </location>
</feature>
<proteinExistence type="predicted"/>
<feature type="domain" description="L-type lectin-like" evidence="11">
    <location>
        <begin position="46"/>
        <end position="269"/>
    </location>
</feature>
<evidence type="ECO:0000256" key="4">
    <source>
        <dbReference type="ARBA" id="ARBA00022734"/>
    </source>
</evidence>
<gene>
    <name evidence="12" type="ORF">GDO81_009780</name>
</gene>
<reference evidence="12" key="1">
    <citation type="thesis" date="2020" institute="ProQuest LLC" country="789 East Eisenhower Parkway, Ann Arbor, MI, USA">
        <title>Comparative Genomics and Chromosome Evolution.</title>
        <authorList>
            <person name="Mudd A.B."/>
        </authorList>
    </citation>
    <scope>NUCLEOTIDE SEQUENCE</scope>
    <source>
        <strain evidence="12">237g6f4</strain>
        <tissue evidence="12">Blood</tissue>
    </source>
</reference>
<dbReference type="GO" id="GO:0005789">
    <property type="term" value="C:endoplasmic reticulum membrane"/>
    <property type="evidence" value="ECO:0007669"/>
    <property type="project" value="TreeGrafter"/>
</dbReference>
<evidence type="ECO:0000256" key="3">
    <source>
        <dbReference type="ARBA" id="ARBA00022729"/>
    </source>
</evidence>
<dbReference type="InterPro" id="IPR051136">
    <property type="entry name" value="Intracellular_Lectin-GPT"/>
</dbReference>
<protein>
    <recommendedName>
        <fullName evidence="11">L-type lectin-like domain-containing protein</fullName>
    </recommendedName>
</protein>
<keyword evidence="13" id="KW-1185">Reference proteome</keyword>
<evidence type="ECO:0000256" key="2">
    <source>
        <dbReference type="ARBA" id="ARBA00022692"/>
    </source>
</evidence>
<dbReference type="AlphaFoldDB" id="A0AAV7BTT9"/>
<dbReference type="Proteomes" id="UP000824782">
    <property type="component" value="Unassembled WGS sequence"/>
</dbReference>
<keyword evidence="2 9" id="KW-0812">Transmembrane</keyword>
<dbReference type="InterPro" id="IPR005052">
    <property type="entry name" value="Lectin_leg"/>
</dbReference>
<feature type="region of interest" description="Disordered" evidence="8">
    <location>
        <begin position="408"/>
        <end position="431"/>
    </location>
</feature>
<dbReference type="EMBL" id="WNYA01000004">
    <property type="protein sequence ID" value="KAG8576132.1"/>
    <property type="molecule type" value="Genomic_DNA"/>
</dbReference>
<dbReference type="GO" id="GO:0033116">
    <property type="term" value="C:endoplasmic reticulum-Golgi intermediate compartment membrane"/>
    <property type="evidence" value="ECO:0007669"/>
    <property type="project" value="UniProtKB-SubCell"/>
</dbReference>
<evidence type="ECO:0000256" key="7">
    <source>
        <dbReference type="ARBA" id="ARBA00023157"/>
    </source>
</evidence>
<keyword evidence="5 9" id="KW-1133">Transmembrane helix</keyword>
<dbReference type="GO" id="GO:0030134">
    <property type="term" value="C:COPII-coated ER to Golgi transport vesicle"/>
    <property type="evidence" value="ECO:0007669"/>
    <property type="project" value="TreeGrafter"/>
</dbReference>
<keyword evidence="7" id="KW-1015">Disulfide bond</keyword>
<name>A0AAV7BTT9_ENGPU</name>
<evidence type="ECO:0000313" key="12">
    <source>
        <dbReference type="EMBL" id="KAG8576132.1"/>
    </source>
</evidence>
<dbReference type="GO" id="GO:0005537">
    <property type="term" value="F:D-mannose binding"/>
    <property type="evidence" value="ECO:0007669"/>
    <property type="project" value="TreeGrafter"/>
</dbReference>
<evidence type="ECO:0000256" key="8">
    <source>
        <dbReference type="SAM" id="MobiDB-lite"/>
    </source>
</evidence>
<keyword evidence="3 10" id="KW-0732">Signal</keyword>
<keyword evidence="4" id="KW-0430">Lectin</keyword>
<organism evidence="12 13">
    <name type="scientific">Engystomops pustulosus</name>
    <name type="common">Tungara frog</name>
    <name type="synonym">Physalaemus pustulosus</name>
    <dbReference type="NCBI Taxonomy" id="76066"/>
    <lineage>
        <taxon>Eukaryota</taxon>
        <taxon>Metazoa</taxon>
        <taxon>Chordata</taxon>
        <taxon>Craniata</taxon>
        <taxon>Vertebrata</taxon>
        <taxon>Euteleostomi</taxon>
        <taxon>Amphibia</taxon>
        <taxon>Batrachia</taxon>
        <taxon>Anura</taxon>
        <taxon>Neobatrachia</taxon>
        <taxon>Hyloidea</taxon>
        <taxon>Leptodactylidae</taxon>
        <taxon>Leiuperinae</taxon>
        <taxon>Engystomops</taxon>
    </lineage>
</organism>